<protein>
    <submittedName>
        <fullName evidence="8">Type II toxin-antitoxin system HicA family toxin</fullName>
    </submittedName>
</protein>
<evidence type="ECO:0000313" key="8">
    <source>
        <dbReference type="EMBL" id="MFC5345956.1"/>
    </source>
</evidence>
<dbReference type="Pfam" id="PF07927">
    <property type="entry name" value="HicA_toxin"/>
    <property type="match status" value="1"/>
</dbReference>
<proteinExistence type="inferred from homology"/>
<keyword evidence="9" id="KW-1185">Reference proteome</keyword>
<keyword evidence="4" id="KW-0255">Endonuclease</keyword>
<reference evidence="9" key="1">
    <citation type="journal article" date="2019" name="Int. J. Syst. Evol. Microbiol.">
        <title>The Global Catalogue of Microorganisms (GCM) 10K type strain sequencing project: providing services to taxonomists for standard genome sequencing and annotation.</title>
        <authorList>
            <consortium name="The Broad Institute Genomics Platform"/>
            <consortium name="The Broad Institute Genome Sequencing Center for Infectious Disease"/>
            <person name="Wu L."/>
            <person name="Ma J."/>
        </authorList>
    </citation>
    <scope>NUCLEOTIDE SEQUENCE [LARGE SCALE GENOMIC DNA]</scope>
    <source>
        <strain evidence="9">JCM 12125</strain>
    </source>
</reference>
<dbReference type="InterPro" id="IPR038570">
    <property type="entry name" value="HicA_sf"/>
</dbReference>
<evidence type="ECO:0000256" key="6">
    <source>
        <dbReference type="ARBA" id="ARBA00022884"/>
    </source>
</evidence>
<evidence type="ECO:0000256" key="7">
    <source>
        <dbReference type="ARBA" id="ARBA00023016"/>
    </source>
</evidence>
<dbReference type="InterPro" id="IPR012933">
    <property type="entry name" value="HicA_mRNA_interferase"/>
</dbReference>
<dbReference type="SUPFAM" id="SSF54786">
    <property type="entry name" value="YcfA/nrd intein domain"/>
    <property type="match status" value="1"/>
</dbReference>
<dbReference type="Proteomes" id="UP001596152">
    <property type="component" value="Unassembled WGS sequence"/>
</dbReference>
<name>A0ABW0FWN1_9CAUL</name>
<accession>A0ABW0FWN1</accession>
<dbReference type="Gene3D" id="3.30.920.30">
    <property type="entry name" value="Hypothetical protein"/>
    <property type="match status" value="1"/>
</dbReference>
<gene>
    <name evidence="8" type="ORF">ACFPIE_18730</name>
</gene>
<keyword evidence="6" id="KW-0694">RNA-binding</keyword>
<evidence type="ECO:0000256" key="3">
    <source>
        <dbReference type="ARBA" id="ARBA00022722"/>
    </source>
</evidence>
<comment type="similarity">
    <text evidence="1">Belongs to the HicA mRNA interferase family.</text>
</comment>
<keyword evidence="5" id="KW-0378">Hydrolase</keyword>
<evidence type="ECO:0000256" key="2">
    <source>
        <dbReference type="ARBA" id="ARBA00022649"/>
    </source>
</evidence>
<keyword evidence="7" id="KW-0346">Stress response</keyword>
<dbReference type="EMBL" id="JBHSLF010000054">
    <property type="protein sequence ID" value="MFC5345956.1"/>
    <property type="molecule type" value="Genomic_DNA"/>
</dbReference>
<evidence type="ECO:0000256" key="4">
    <source>
        <dbReference type="ARBA" id="ARBA00022759"/>
    </source>
</evidence>
<evidence type="ECO:0000313" key="9">
    <source>
        <dbReference type="Proteomes" id="UP001596152"/>
    </source>
</evidence>
<dbReference type="RefSeq" id="WP_374036986.1">
    <property type="nucleotide sequence ID" value="NZ_CP169082.1"/>
</dbReference>
<keyword evidence="2" id="KW-1277">Toxin-antitoxin system</keyword>
<organism evidence="8 9">
    <name type="scientific">Brevundimonas staleyi</name>
    <dbReference type="NCBI Taxonomy" id="74326"/>
    <lineage>
        <taxon>Bacteria</taxon>
        <taxon>Pseudomonadati</taxon>
        <taxon>Pseudomonadota</taxon>
        <taxon>Alphaproteobacteria</taxon>
        <taxon>Caulobacterales</taxon>
        <taxon>Caulobacteraceae</taxon>
        <taxon>Brevundimonas</taxon>
    </lineage>
</organism>
<sequence>MSVWPSVKARRLLAALNAIGWVEARRVGSHRVLKRSGWEDVVFAFHDGDEVGPRMLARMAKHTGLTPEDL</sequence>
<keyword evidence="3" id="KW-0540">Nuclease</keyword>
<evidence type="ECO:0000256" key="5">
    <source>
        <dbReference type="ARBA" id="ARBA00022801"/>
    </source>
</evidence>
<comment type="caution">
    <text evidence="8">The sequence shown here is derived from an EMBL/GenBank/DDBJ whole genome shotgun (WGS) entry which is preliminary data.</text>
</comment>
<evidence type="ECO:0000256" key="1">
    <source>
        <dbReference type="ARBA" id="ARBA00006620"/>
    </source>
</evidence>